<name>E7G9H9_9FIRM</name>
<dbReference type="STRING" id="100884.GCA_000269565_03268"/>
<organism evidence="2 3">
    <name type="scientific">Coprobacillus cateniformis</name>
    <dbReference type="NCBI Taxonomy" id="100884"/>
    <lineage>
        <taxon>Bacteria</taxon>
        <taxon>Bacillati</taxon>
        <taxon>Bacillota</taxon>
        <taxon>Erysipelotrichia</taxon>
        <taxon>Erysipelotrichales</taxon>
        <taxon>Coprobacillaceae</taxon>
        <taxon>Coprobacillus</taxon>
    </lineage>
</organism>
<evidence type="ECO:0000313" key="3">
    <source>
        <dbReference type="Proteomes" id="UP000003157"/>
    </source>
</evidence>
<dbReference type="AlphaFoldDB" id="E7G9H9"/>
<dbReference type="Proteomes" id="UP000003157">
    <property type="component" value="Unassembled WGS sequence"/>
</dbReference>
<keyword evidence="1" id="KW-0472">Membrane</keyword>
<evidence type="ECO:0000313" key="2">
    <source>
        <dbReference type="EMBL" id="EFW05273.1"/>
    </source>
</evidence>
<keyword evidence="3" id="KW-1185">Reference proteome</keyword>
<feature type="transmembrane region" description="Helical" evidence="1">
    <location>
        <begin position="20"/>
        <end position="36"/>
    </location>
</feature>
<gene>
    <name evidence="2" type="ORF">HMPREF9488_01418</name>
</gene>
<evidence type="ECO:0000256" key="1">
    <source>
        <dbReference type="SAM" id="Phobius"/>
    </source>
</evidence>
<reference evidence="2 3" key="1">
    <citation type="submission" date="2010-12" db="EMBL/GenBank/DDBJ databases">
        <title>The Genome Sequence of Coprobacillus sp. strain 29_1.</title>
        <authorList>
            <consortium name="The Broad Institute Genome Sequencing Platform"/>
            <person name="Earl A."/>
            <person name="Ward D."/>
            <person name="Feldgarden M."/>
            <person name="Gevers D."/>
            <person name="Daigneault M."/>
            <person name="Sibley C.D."/>
            <person name="White A."/>
            <person name="Strauss J."/>
            <person name="Allen-Vercoe E."/>
            <person name="Young S.K."/>
            <person name="Zeng Q."/>
            <person name="Gargeya S."/>
            <person name="Fitzgerald M."/>
            <person name="Haas B."/>
            <person name="Abouelleil A."/>
            <person name="Alvarado L."/>
            <person name="Arachchi H.M."/>
            <person name="Berlin A."/>
            <person name="Brown A."/>
            <person name="Chapman S.B."/>
            <person name="Chen Z."/>
            <person name="Dunbar C."/>
            <person name="Freedman E."/>
            <person name="Gearin G."/>
            <person name="Gellesch M."/>
            <person name="Goldberg J."/>
            <person name="Griggs A."/>
            <person name="Gujja S."/>
            <person name="Heilman E."/>
            <person name="Heiman D."/>
            <person name="Howarth C."/>
            <person name="Larson L."/>
            <person name="Lui A."/>
            <person name="MacDonald P.J.P."/>
            <person name="Mehta T."/>
            <person name="Montmayeur A."/>
            <person name="Murphy C."/>
            <person name="Neiman D."/>
            <person name="Pearson M."/>
            <person name="Priest M."/>
            <person name="Roberts A."/>
            <person name="Saif S."/>
            <person name="Shea T."/>
            <person name="Shenoy N."/>
            <person name="Sisk P."/>
            <person name="Stolte C."/>
            <person name="Sykes S."/>
            <person name="White J."/>
            <person name="Yandava C."/>
            <person name="Nusbaum C."/>
            <person name="Birren B."/>
        </authorList>
    </citation>
    <scope>NUCLEOTIDE SEQUENCE [LARGE SCALE GENOMIC DNA]</scope>
    <source>
        <strain evidence="2 3">29_1</strain>
    </source>
</reference>
<comment type="caution">
    <text evidence="2">The sequence shown here is derived from an EMBL/GenBank/DDBJ whole genome shotgun (WGS) entry which is preliminary data.</text>
</comment>
<keyword evidence="1" id="KW-1133">Transmembrane helix</keyword>
<feature type="transmembrane region" description="Helical" evidence="1">
    <location>
        <begin position="48"/>
        <end position="70"/>
    </location>
</feature>
<feature type="transmembrane region" description="Helical" evidence="1">
    <location>
        <begin position="106"/>
        <end position="125"/>
    </location>
</feature>
<keyword evidence="1" id="KW-0812">Transmembrane</keyword>
<proteinExistence type="predicted"/>
<accession>E7G9H9</accession>
<sequence length="167" mass="19582">MIKNSSGSLKKYRLHSNTKVEDILSYIFVFLCIYIGRDTLITTSILGFLYSQGLLFICFICLIGVFIYTNIDKIKNIILKDVRIKILVILSFFILGSMIINQDITLRYLSILFCIYISFFINFIMDYKKFLVIFTNILLFLCIFSLVSMYILKPIFIYGIKMFPVFL</sequence>
<feature type="transmembrane region" description="Helical" evidence="1">
    <location>
        <begin position="82"/>
        <end position="100"/>
    </location>
</feature>
<protein>
    <submittedName>
        <fullName evidence="2">Uncharacterized protein</fullName>
    </submittedName>
</protein>
<dbReference type="HOGENOM" id="CLU_1591730_0_0_9"/>
<dbReference type="EMBL" id="ADKX01000026">
    <property type="protein sequence ID" value="EFW05273.1"/>
    <property type="molecule type" value="Genomic_DNA"/>
</dbReference>
<feature type="transmembrane region" description="Helical" evidence="1">
    <location>
        <begin position="137"/>
        <end position="160"/>
    </location>
</feature>